<protein>
    <recommendedName>
        <fullName evidence="4">CASP-like protein</fullName>
    </recommendedName>
</protein>
<feature type="transmembrane region" description="Helical" evidence="1">
    <location>
        <begin position="26"/>
        <end position="48"/>
    </location>
</feature>
<keyword evidence="3" id="KW-1185">Reference proteome</keyword>
<proteinExistence type="predicted"/>
<accession>A0ABC8V4C2</accession>
<gene>
    <name evidence="2" type="ORF">ILEXP_LOCUS58847</name>
</gene>
<evidence type="ECO:0000313" key="3">
    <source>
        <dbReference type="Proteomes" id="UP001642360"/>
    </source>
</evidence>
<keyword evidence="1" id="KW-1133">Transmembrane helix</keyword>
<dbReference type="AlphaFoldDB" id="A0ABC8V4C2"/>
<reference evidence="2 3" key="1">
    <citation type="submission" date="2024-02" db="EMBL/GenBank/DDBJ databases">
        <authorList>
            <person name="Vignale AGUSTIN F."/>
            <person name="Sosa J E."/>
            <person name="Modenutti C."/>
        </authorList>
    </citation>
    <scope>NUCLEOTIDE SEQUENCE [LARGE SCALE GENOMIC DNA]</scope>
</reference>
<comment type="caution">
    <text evidence="2">The sequence shown here is derived from an EMBL/GenBank/DDBJ whole genome shotgun (WGS) entry which is preliminary data.</text>
</comment>
<sequence length="102" mass="10918">MVIKAFSPLGAANFVAVGTKQKEVRFLAIFDIVAFSVLNAGFLCAMAIDVRGRAQCAGEFLCGSLSSSSVVCLWKQRTQEFLGSVGFELKSVIVLAVKPFPL</sequence>
<keyword evidence="1" id="KW-0472">Membrane</keyword>
<dbReference type="Proteomes" id="UP001642360">
    <property type="component" value="Unassembled WGS sequence"/>
</dbReference>
<dbReference type="EMBL" id="CAUOFW020010357">
    <property type="protein sequence ID" value="CAK9188196.1"/>
    <property type="molecule type" value="Genomic_DNA"/>
</dbReference>
<evidence type="ECO:0000256" key="1">
    <source>
        <dbReference type="SAM" id="Phobius"/>
    </source>
</evidence>
<evidence type="ECO:0008006" key="4">
    <source>
        <dbReference type="Google" id="ProtNLM"/>
    </source>
</evidence>
<keyword evidence="1" id="KW-0812">Transmembrane</keyword>
<organism evidence="2 3">
    <name type="scientific">Ilex paraguariensis</name>
    <name type="common">yerba mate</name>
    <dbReference type="NCBI Taxonomy" id="185542"/>
    <lineage>
        <taxon>Eukaryota</taxon>
        <taxon>Viridiplantae</taxon>
        <taxon>Streptophyta</taxon>
        <taxon>Embryophyta</taxon>
        <taxon>Tracheophyta</taxon>
        <taxon>Spermatophyta</taxon>
        <taxon>Magnoliopsida</taxon>
        <taxon>eudicotyledons</taxon>
        <taxon>Gunneridae</taxon>
        <taxon>Pentapetalae</taxon>
        <taxon>asterids</taxon>
        <taxon>campanulids</taxon>
        <taxon>Aquifoliales</taxon>
        <taxon>Aquifoliaceae</taxon>
        <taxon>Ilex</taxon>
    </lineage>
</organism>
<evidence type="ECO:0000313" key="2">
    <source>
        <dbReference type="EMBL" id="CAK9188196.1"/>
    </source>
</evidence>
<name>A0ABC8V4C2_9AQUA</name>